<gene>
    <name evidence="1" type="ORF">Oscil6304_5922</name>
</gene>
<protein>
    <submittedName>
        <fullName evidence="1">Uncharacterized protein</fullName>
    </submittedName>
</protein>
<dbReference type="KEGG" id="oac:Oscil6304_5922"/>
<dbReference type="AlphaFoldDB" id="K9TS62"/>
<evidence type="ECO:0000313" key="2">
    <source>
        <dbReference type="Proteomes" id="UP000010367"/>
    </source>
</evidence>
<proteinExistence type="predicted"/>
<sequence length="58" mass="6905">MFLKWALTLLKTDSCFVSPLDYNILQDDNLESFSEKIFPVNFKAIFWWLMGWEGWGIV</sequence>
<dbReference type="InParanoid" id="K9TS62"/>
<keyword evidence="2" id="KW-1185">Reference proteome</keyword>
<dbReference type="Proteomes" id="UP000010367">
    <property type="component" value="Chromosome"/>
</dbReference>
<dbReference type="EMBL" id="CP003607">
    <property type="protein sequence ID" value="AFY85385.1"/>
    <property type="molecule type" value="Genomic_DNA"/>
</dbReference>
<evidence type="ECO:0000313" key="1">
    <source>
        <dbReference type="EMBL" id="AFY85385.1"/>
    </source>
</evidence>
<reference evidence="1 2" key="1">
    <citation type="submission" date="2012-06" db="EMBL/GenBank/DDBJ databases">
        <title>Finished chromosome of genome of Oscillatoria acuminata PCC 6304.</title>
        <authorList>
            <consortium name="US DOE Joint Genome Institute"/>
            <person name="Gugger M."/>
            <person name="Coursin T."/>
            <person name="Rippka R."/>
            <person name="Tandeau De Marsac N."/>
            <person name="Huntemann M."/>
            <person name="Wei C.-L."/>
            <person name="Han J."/>
            <person name="Detter J.C."/>
            <person name="Han C."/>
            <person name="Tapia R."/>
            <person name="Davenport K."/>
            <person name="Daligault H."/>
            <person name="Erkkila T."/>
            <person name="Gu W."/>
            <person name="Munk A.C.C."/>
            <person name="Teshima H."/>
            <person name="Xu Y."/>
            <person name="Chain P."/>
            <person name="Chen A."/>
            <person name="Krypides N."/>
            <person name="Mavromatis K."/>
            <person name="Markowitz V."/>
            <person name="Szeto E."/>
            <person name="Ivanova N."/>
            <person name="Mikhailova N."/>
            <person name="Ovchinnikova G."/>
            <person name="Pagani I."/>
            <person name="Pati A."/>
            <person name="Goodwin L."/>
            <person name="Peters L."/>
            <person name="Pitluck S."/>
            <person name="Woyke T."/>
            <person name="Kerfeld C."/>
        </authorList>
    </citation>
    <scope>NUCLEOTIDE SEQUENCE [LARGE SCALE GENOMIC DNA]</scope>
    <source>
        <strain evidence="1 2">PCC 6304</strain>
    </source>
</reference>
<organism evidence="1 2">
    <name type="scientific">Oscillatoria acuminata PCC 6304</name>
    <dbReference type="NCBI Taxonomy" id="56110"/>
    <lineage>
        <taxon>Bacteria</taxon>
        <taxon>Bacillati</taxon>
        <taxon>Cyanobacteriota</taxon>
        <taxon>Cyanophyceae</taxon>
        <taxon>Oscillatoriophycideae</taxon>
        <taxon>Oscillatoriales</taxon>
        <taxon>Oscillatoriaceae</taxon>
        <taxon>Oscillatoria</taxon>
    </lineage>
</organism>
<accession>K9TS62</accession>
<name>K9TS62_9CYAN</name>
<dbReference type="HOGENOM" id="CLU_2974983_0_0_3"/>